<feature type="domain" description="DUF4333" evidence="2">
    <location>
        <begin position="113"/>
        <end position="181"/>
    </location>
</feature>
<evidence type="ECO:0000259" key="2">
    <source>
        <dbReference type="Pfam" id="PF14230"/>
    </source>
</evidence>
<organism evidence="3 4">
    <name type="scientific">Nocardia arthritidis</name>
    <dbReference type="NCBI Taxonomy" id="228602"/>
    <lineage>
        <taxon>Bacteria</taxon>
        <taxon>Bacillati</taxon>
        <taxon>Actinomycetota</taxon>
        <taxon>Actinomycetes</taxon>
        <taxon>Mycobacteriales</taxon>
        <taxon>Nocardiaceae</taxon>
        <taxon>Nocardia</taxon>
    </lineage>
</organism>
<dbReference type="AlphaFoldDB" id="A0A6G9YME8"/>
<feature type="signal peptide" evidence="1">
    <location>
        <begin position="1"/>
        <end position="23"/>
    </location>
</feature>
<dbReference type="InterPro" id="IPR025637">
    <property type="entry name" value="DUF4333"/>
</dbReference>
<protein>
    <submittedName>
        <fullName evidence="3">DUF4333 domain-containing protein</fullName>
    </submittedName>
</protein>
<sequence length="196" mass="20046">MFQGVPMRRTAATALMILTVAGAAGCGASSDSSVSKSDVQSQVSDKLAAQVGEKPKSVTCPGDLAAKVGTVMRCDLVDNQGYGYGVTVTVTSVEGKDVKFDIKVDDHAKPGTGPAGGAAVSKPDLESEVRAQLAAEVGQAPKAVSCPGDLPAQVGTQMRCQLQDEAGRVYGLTVTVTAVQGTDVKFDIKVDDQPSS</sequence>
<dbReference type="Pfam" id="PF14230">
    <property type="entry name" value="DUF4333"/>
    <property type="match status" value="2"/>
</dbReference>
<dbReference type="KEGG" id="nah:F5544_33115"/>
<reference evidence="3 4" key="1">
    <citation type="journal article" date="2019" name="ACS Chem. Biol.">
        <title>Identification and Mobilization of a Cryptic Antibiotic Biosynthesis Gene Locus from a Human-Pathogenic Nocardia Isolate.</title>
        <authorList>
            <person name="Herisse M."/>
            <person name="Ishida K."/>
            <person name="Porter J.L."/>
            <person name="Howden B."/>
            <person name="Hertweck C."/>
            <person name="Stinear T.P."/>
            <person name="Pidot S.J."/>
        </authorList>
    </citation>
    <scope>NUCLEOTIDE SEQUENCE [LARGE SCALE GENOMIC DNA]</scope>
    <source>
        <strain evidence="3 4">AUSMDU00012717</strain>
    </source>
</reference>
<evidence type="ECO:0000313" key="3">
    <source>
        <dbReference type="EMBL" id="QIS14459.1"/>
    </source>
</evidence>
<accession>A0A6G9YME8</accession>
<keyword evidence="1" id="KW-0732">Signal</keyword>
<gene>
    <name evidence="3" type="ORF">F5544_33115</name>
</gene>
<evidence type="ECO:0000313" key="4">
    <source>
        <dbReference type="Proteomes" id="UP000503540"/>
    </source>
</evidence>
<feature type="chain" id="PRO_5026129767" evidence="1">
    <location>
        <begin position="24"/>
        <end position="196"/>
    </location>
</feature>
<feature type="domain" description="DUF4333" evidence="2">
    <location>
        <begin position="22"/>
        <end position="95"/>
    </location>
</feature>
<dbReference type="EMBL" id="CP046172">
    <property type="protein sequence ID" value="QIS14459.1"/>
    <property type="molecule type" value="Genomic_DNA"/>
</dbReference>
<keyword evidence="4" id="KW-1185">Reference proteome</keyword>
<proteinExistence type="predicted"/>
<dbReference type="Proteomes" id="UP000503540">
    <property type="component" value="Chromosome"/>
</dbReference>
<evidence type="ECO:0000256" key="1">
    <source>
        <dbReference type="SAM" id="SignalP"/>
    </source>
</evidence>
<name>A0A6G9YME8_9NOCA</name>